<name>A0A4Q9PT89_9APHY</name>
<evidence type="ECO:0000256" key="1">
    <source>
        <dbReference type="SAM" id="Coils"/>
    </source>
</evidence>
<feature type="compositionally biased region" description="Polar residues" evidence="2">
    <location>
        <begin position="117"/>
        <end position="126"/>
    </location>
</feature>
<proteinExistence type="predicted"/>
<protein>
    <submittedName>
        <fullName evidence="3">Uncharacterized protein</fullName>
    </submittedName>
</protein>
<feature type="region of interest" description="Disordered" evidence="2">
    <location>
        <begin position="1"/>
        <end position="137"/>
    </location>
</feature>
<dbReference type="PROSITE" id="PS50089">
    <property type="entry name" value="ZF_RING_2"/>
    <property type="match status" value="1"/>
</dbReference>
<keyword evidence="4" id="KW-1185">Reference proteome</keyword>
<dbReference type="InterPro" id="IPR013083">
    <property type="entry name" value="Znf_RING/FYVE/PHD"/>
</dbReference>
<accession>A0A4Q9PT89</accession>
<dbReference type="InterPro" id="IPR001841">
    <property type="entry name" value="Znf_RING"/>
</dbReference>
<reference evidence="3 4" key="1">
    <citation type="submission" date="2019-01" db="EMBL/GenBank/DDBJ databases">
        <title>Draft genome sequences of three monokaryotic isolates of the white-rot basidiomycete fungus Dichomitus squalens.</title>
        <authorList>
            <consortium name="DOE Joint Genome Institute"/>
            <person name="Lopez S.C."/>
            <person name="Andreopoulos B."/>
            <person name="Pangilinan J."/>
            <person name="Lipzen A."/>
            <person name="Riley R."/>
            <person name="Ahrendt S."/>
            <person name="Ng V."/>
            <person name="Barry K."/>
            <person name="Daum C."/>
            <person name="Grigoriev I.V."/>
            <person name="Hilden K.S."/>
            <person name="Makela M.R."/>
            <person name="de Vries R.P."/>
        </authorList>
    </citation>
    <scope>NUCLEOTIDE SEQUENCE [LARGE SCALE GENOMIC DNA]</scope>
    <source>
        <strain evidence="3 4">CBS 464.89</strain>
    </source>
</reference>
<evidence type="ECO:0000313" key="4">
    <source>
        <dbReference type="Proteomes" id="UP000292082"/>
    </source>
</evidence>
<dbReference type="EMBL" id="ML145134">
    <property type="protein sequence ID" value="TBU57661.1"/>
    <property type="molecule type" value="Genomic_DNA"/>
</dbReference>
<keyword evidence="1" id="KW-0175">Coiled coil</keyword>
<dbReference type="PROSITE" id="PS00518">
    <property type="entry name" value="ZF_RING_1"/>
    <property type="match status" value="1"/>
</dbReference>
<dbReference type="AlphaFoldDB" id="A0A4Q9PT89"/>
<feature type="compositionally biased region" description="Basic and acidic residues" evidence="2">
    <location>
        <begin position="15"/>
        <end position="29"/>
    </location>
</feature>
<dbReference type="InterPro" id="IPR017907">
    <property type="entry name" value="Znf_RING_CS"/>
</dbReference>
<evidence type="ECO:0000313" key="3">
    <source>
        <dbReference type="EMBL" id="TBU57661.1"/>
    </source>
</evidence>
<evidence type="ECO:0000256" key="2">
    <source>
        <dbReference type="SAM" id="MobiDB-lite"/>
    </source>
</evidence>
<dbReference type="Proteomes" id="UP000292082">
    <property type="component" value="Unassembled WGS sequence"/>
</dbReference>
<organism evidence="3 4">
    <name type="scientific">Dichomitus squalens</name>
    <dbReference type="NCBI Taxonomy" id="114155"/>
    <lineage>
        <taxon>Eukaryota</taxon>
        <taxon>Fungi</taxon>
        <taxon>Dikarya</taxon>
        <taxon>Basidiomycota</taxon>
        <taxon>Agaricomycotina</taxon>
        <taxon>Agaricomycetes</taxon>
        <taxon>Polyporales</taxon>
        <taxon>Polyporaceae</taxon>
        <taxon>Dichomitus</taxon>
    </lineage>
</organism>
<sequence length="441" mass="48906">MVNTRDSSSRRTRSASKDTRKEPRPDPKPSRRKSAQAKTTDKARRTKSVGARATKPPGRATSSQGSVLSSPPRTQSMASSSTATRTERERKPVEPTLASTRTRRGSVIATPVAEPASNRNVSSRTPASLAPSRSVRKRKIEEVEVVVSPPKRQRGNLGDGEETDVRSIVERLQADEQALRKRELALKKREAAVEKMEKKAMEKAEKVTKMLKRIRSEKLAVQAQVKDMQGRVEALTAMITTLENKCRERNAEVITSPASSPGGLDTHWVLTQLEDQFQCSICFEVMACPYQLNHGLCGHTFCALCLLQWCFAAVHRGCGYWHDALECPLCRAELPYTPDVTPRQMCTLPFVPCRLADTTIKMLLGLLKDAAEADINGRGACSGANPKLDDRVVAWSRNGNSRVEWESRDARGRAEMTLLVNNWANLGGEDFVALKDRLDLQ</sequence>
<dbReference type="STRING" id="114155.A0A4Q9PT89"/>
<gene>
    <name evidence="3" type="ORF">BD310DRAFT_928774</name>
</gene>
<dbReference type="Gene3D" id="3.30.40.10">
    <property type="entry name" value="Zinc/RING finger domain, C3HC4 (zinc finger)"/>
    <property type="match status" value="1"/>
</dbReference>
<feature type="compositionally biased region" description="Polar residues" evidence="2">
    <location>
        <begin position="60"/>
        <end position="84"/>
    </location>
</feature>
<feature type="coiled-coil region" evidence="1">
    <location>
        <begin position="169"/>
        <end position="252"/>
    </location>
</feature>
<dbReference type="SUPFAM" id="SSF57850">
    <property type="entry name" value="RING/U-box"/>
    <property type="match status" value="1"/>
</dbReference>